<evidence type="ECO:0000259" key="1">
    <source>
        <dbReference type="Pfam" id="PF01979"/>
    </source>
</evidence>
<dbReference type="STRING" id="1856405.BFC17_05995"/>
<dbReference type="InterPro" id="IPR006680">
    <property type="entry name" value="Amidohydro-rel"/>
</dbReference>
<reference evidence="2 3" key="1">
    <citation type="submission" date="2016-09" db="EMBL/GenBank/DDBJ databases">
        <title>Alteromonas lipolytica, a new species isolated from sea water.</title>
        <authorList>
            <person name="Wu Y.-H."/>
            <person name="Cheng H."/>
            <person name="Xu X.-W."/>
        </authorList>
    </citation>
    <scope>NUCLEOTIDE SEQUENCE [LARGE SCALE GENOMIC DNA]</scope>
    <source>
        <strain evidence="2 3">JW12</strain>
    </source>
</reference>
<organism evidence="2 3">
    <name type="scientific">Alteromonas lipolytica</name>
    <dbReference type="NCBI Taxonomy" id="1856405"/>
    <lineage>
        <taxon>Bacteria</taxon>
        <taxon>Pseudomonadati</taxon>
        <taxon>Pseudomonadota</taxon>
        <taxon>Gammaproteobacteria</taxon>
        <taxon>Alteromonadales</taxon>
        <taxon>Alteromonadaceae</taxon>
        <taxon>Alteromonas/Salinimonas group</taxon>
        <taxon>Alteromonas</taxon>
    </lineage>
</organism>
<feature type="domain" description="Amidohydrolase-related" evidence="1">
    <location>
        <begin position="299"/>
        <end position="383"/>
    </location>
</feature>
<dbReference type="OrthoDB" id="9802793at2"/>
<dbReference type="SUPFAM" id="SSF51556">
    <property type="entry name" value="Metallo-dependent hydrolases"/>
    <property type="match status" value="1"/>
</dbReference>
<proteinExistence type="predicted"/>
<dbReference type="GO" id="GO:0016810">
    <property type="term" value="F:hydrolase activity, acting on carbon-nitrogen (but not peptide) bonds"/>
    <property type="evidence" value="ECO:0007669"/>
    <property type="project" value="InterPro"/>
</dbReference>
<dbReference type="EMBL" id="MJIC01000016">
    <property type="protein sequence ID" value="OFI32703.1"/>
    <property type="molecule type" value="Genomic_DNA"/>
</dbReference>
<dbReference type="InterPro" id="IPR051781">
    <property type="entry name" value="Metallo-dep_Hydrolase"/>
</dbReference>
<dbReference type="Proteomes" id="UP000176037">
    <property type="component" value="Unassembled WGS sequence"/>
</dbReference>
<gene>
    <name evidence="2" type="ORF">BFC17_05995</name>
</gene>
<keyword evidence="3" id="KW-1185">Reference proteome</keyword>
<dbReference type="InterPro" id="IPR011059">
    <property type="entry name" value="Metal-dep_hydrolase_composite"/>
</dbReference>
<dbReference type="Gene3D" id="3.20.20.140">
    <property type="entry name" value="Metal-dependent hydrolases"/>
    <property type="match status" value="1"/>
</dbReference>
<dbReference type="PANTHER" id="PTHR43135:SF3">
    <property type="entry name" value="ALPHA-D-RIBOSE 1-METHYLPHOSPHONATE 5-TRIPHOSPHATE DIPHOSPHATASE"/>
    <property type="match status" value="1"/>
</dbReference>
<evidence type="ECO:0000313" key="3">
    <source>
        <dbReference type="Proteomes" id="UP000176037"/>
    </source>
</evidence>
<dbReference type="RefSeq" id="WP_070178231.1">
    <property type="nucleotide sequence ID" value="NZ_BMJR01000005.1"/>
</dbReference>
<dbReference type="Gene3D" id="2.30.40.10">
    <property type="entry name" value="Urease, subunit C, domain 1"/>
    <property type="match status" value="1"/>
</dbReference>
<dbReference type="AlphaFoldDB" id="A0A1E8FB29"/>
<comment type="caution">
    <text evidence="2">The sequence shown here is derived from an EMBL/GenBank/DDBJ whole genome shotgun (WGS) entry which is preliminary data.</text>
</comment>
<protein>
    <recommendedName>
        <fullName evidence="1">Amidohydrolase-related domain-containing protein</fullName>
    </recommendedName>
</protein>
<dbReference type="Pfam" id="PF01979">
    <property type="entry name" value="Amidohydro_1"/>
    <property type="match status" value="1"/>
</dbReference>
<dbReference type="SUPFAM" id="SSF51338">
    <property type="entry name" value="Composite domain of metallo-dependent hydrolases"/>
    <property type="match status" value="1"/>
</dbReference>
<dbReference type="PANTHER" id="PTHR43135">
    <property type="entry name" value="ALPHA-D-RIBOSE 1-METHYLPHOSPHONATE 5-TRIPHOSPHATE DIPHOSPHATASE"/>
    <property type="match status" value="1"/>
</dbReference>
<name>A0A1E8FB29_9ALTE</name>
<accession>A0A1E8FB29</accession>
<evidence type="ECO:0000313" key="2">
    <source>
        <dbReference type="EMBL" id="OFI32703.1"/>
    </source>
</evidence>
<dbReference type="InterPro" id="IPR032466">
    <property type="entry name" value="Metal_Hydrolase"/>
</dbReference>
<sequence length="422" mass="44568">MTKVSLAIFTLSWLILPTTLADTLLLKNARIITASDTGSLNKGDVLITDGVITEVASSISAPNDAKVFDYNGKTITPGFINSESALGISEINGGANASESASKDKAITAAYNVADIVNPFSSAVPVARRGGVSSAIIAPRSSRDSHYAGLAAWFTTQDSFNPDAVIPGKVMFWDLKAVSAGRGATFPRLRAELEDAATFAQAGDKAGPLKAKSWSRYDLKALVPVMQGDIPMAFRVNRASDITALITLLASTDIKPVFVGVAEGWMVAKQLADAKIPVVVDPTDNMPGNFDMLNAANQNITLMHKAGVKIVIGGPTSAHDAGKIRYFAGMAVGNGLPYDEAIKAISATPAEVFNLTNVGQIKPGMRADIAVWDGDPLEPLSQITALFIKGQAQSLETRQDQLEQRYIPNAINVYGETGSQGE</sequence>